<dbReference type="Pfam" id="PF05638">
    <property type="entry name" value="T6SS_HCP"/>
    <property type="match status" value="1"/>
</dbReference>
<dbReference type="InterPro" id="IPR008514">
    <property type="entry name" value="T6SS_Hcp"/>
</dbReference>
<accession>A0A158CL63</accession>
<dbReference type="InterPro" id="IPR036624">
    <property type="entry name" value="Hcp1-lik_sf"/>
</dbReference>
<keyword evidence="2" id="KW-1185">Reference proteome</keyword>
<dbReference type="Proteomes" id="UP000054624">
    <property type="component" value="Unassembled WGS sequence"/>
</dbReference>
<reference evidence="2" key="1">
    <citation type="submission" date="2016-01" db="EMBL/GenBank/DDBJ databases">
        <authorList>
            <person name="Peeters Charlotte."/>
        </authorList>
    </citation>
    <scope>NUCLEOTIDE SEQUENCE [LARGE SCALE GENOMIC DNA]</scope>
</reference>
<gene>
    <name evidence="1" type="ORF">AWB76_05694</name>
</gene>
<sequence>MRKAGGLPFEYLRLTLNDVVITDVSPAGGESMAIETVSLSFTKMRQQYFPQSSTGAGMGAVTGVIDLRQFVDR</sequence>
<dbReference type="EMBL" id="FCOI02000025">
    <property type="protein sequence ID" value="SAK83031.1"/>
    <property type="molecule type" value="Genomic_DNA"/>
</dbReference>
<dbReference type="STRING" id="1777137.AWB76_05694"/>
<protein>
    <submittedName>
        <fullName evidence="1">Hcp1 family type VI secretion system effector</fullName>
    </submittedName>
</protein>
<evidence type="ECO:0000313" key="1">
    <source>
        <dbReference type="EMBL" id="SAK83031.1"/>
    </source>
</evidence>
<proteinExistence type="predicted"/>
<organism evidence="1 2">
    <name type="scientific">Caballeronia temeraria</name>
    <dbReference type="NCBI Taxonomy" id="1777137"/>
    <lineage>
        <taxon>Bacteria</taxon>
        <taxon>Pseudomonadati</taxon>
        <taxon>Pseudomonadota</taxon>
        <taxon>Betaproteobacteria</taxon>
        <taxon>Burkholderiales</taxon>
        <taxon>Burkholderiaceae</taxon>
        <taxon>Caballeronia</taxon>
    </lineage>
</organism>
<evidence type="ECO:0000313" key="2">
    <source>
        <dbReference type="Proteomes" id="UP000054624"/>
    </source>
</evidence>
<dbReference type="AlphaFoldDB" id="A0A158CL63"/>
<dbReference type="SUPFAM" id="SSF141452">
    <property type="entry name" value="Hcp1-like"/>
    <property type="match status" value="1"/>
</dbReference>
<name>A0A158CL63_9BURK</name>
<dbReference type="Gene3D" id="2.30.110.20">
    <property type="entry name" value="Hcp1-like"/>
    <property type="match status" value="1"/>
</dbReference>